<dbReference type="GO" id="GO:0006354">
    <property type="term" value="P:DNA-templated transcription elongation"/>
    <property type="evidence" value="ECO:0007669"/>
    <property type="project" value="TreeGrafter"/>
</dbReference>
<dbReference type="GO" id="GO:0003746">
    <property type="term" value="F:translation elongation factor activity"/>
    <property type="evidence" value="ECO:0007669"/>
    <property type="project" value="UniProtKB-KW"/>
</dbReference>
<organism evidence="12 13">
    <name type="scientific">SAR324 cluster bacterium</name>
    <dbReference type="NCBI Taxonomy" id="2024889"/>
    <lineage>
        <taxon>Bacteria</taxon>
        <taxon>Deltaproteobacteria</taxon>
        <taxon>SAR324 cluster</taxon>
    </lineage>
</organism>
<dbReference type="InterPro" id="IPR036953">
    <property type="entry name" value="GreA/GreB_C_sf"/>
</dbReference>
<evidence type="ECO:0000313" key="12">
    <source>
        <dbReference type="EMBL" id="NMC63860.1"/>
    </source>
</evidence>
<feature type="domain" description="Transcription elongation factor GreA/GreB C-terminal" evidence="10">
    <location>
        <begin position="83"/>
        <end position="155"/>
    </location>
</feature>
<dbReference type="InterPro" id="IPR036805">
    <property type="entry name" value="Tscrpt_elong_fac_GreA/B_N_sf"/>
</dbReference>
<dbReference type="InterPro" id="IPR022691">
    <property type="entry name" value="Tscrpt_elong_fac_GreA/B_N"/>
</dbReference>
<dbReference type="PIRSF" id="PIRSF006092">
    <property type="entry name" value="GreA_GreB"/>
    <property type="match status" value="1"/>
</dbReference>
<dbReference type="FunFam" id="1.10.287.180:FF:000001">
    <property type="entry name" value="Transcription elongation factor GreA"/>
    <property type="match status" value="1"/>
</dbReference>
<dbReference type="SUPFAM" id="SSF46557">
    <property type="entry name" value="GreA transcript cleavage protein, N-terminal domain"/>
    <property type="match status" value="1"/>
</dbReference>
<evidence type="ECO:0000256" key="8">
    <source>
        <dbReference type="HAMAP-Rule" id="MF_00105"/>
    </source>
</evidence>
<dbReference type="InterPro" id="IPR001437">
    <property type="entry name" value="Tscrpt_elong_fac_GreA/B_C"/>
</dbReference>
<feature type="domain" description="Transcription elongation factor GreA/GreB N-terminal" evidence="11">
    <location>
        <begin position="5"/>
        <end position="69"/>
    </location>
</feature>
<evidence type="ECO:0000259" key="11">
    <source>
        <dbReference type="Pfam" id="PF03449"/>
    </source>
</evidence>
<evidence type="ECO:0000256" key="9">
    <source>
        <dbReference type="RuleBase" id="RU000556"/>
    </source>
</evidence>
<dbReference type="SUPFAM" id="SSF54534">
    <property type="entry name" value="FKBP-like"/>
    <property type="match status" value="1"/>
</dbReference>
<comment type="caution">
    <text evidence="12">The sequence shown here is derived from an EMBL/GenBank/DDBJ whole genome shotgun (WGS) entry which is preliminary data.</text>
</comment>
<keyword evidence="5 8" id="KW-0804">Transcription</keyword>
<reference evidence="12 13" key="1">
    <citation type="journal article" date="2020" name="Biotechnol. Biofuels">
        <title>New insights from the biogas microbiome by comprehensive genome-resolved metagenomics of nearly 1600 species originating from multiple anaerobic digesters.</title>
        <authorList>
            <person name="Campanaro S."/>
            <person name="Treu L."/>
            <person name="Rodriguez-R L.M."/>
            <person name="Kovalovszki A."/>
            <person name="Ziels R.M."/>
            <person name="Maus I."/>
            <person name="Zhu X."/>
            <person name="Kougias P.G."/>
            <person name="Basile A."/>
            <person name="Luo G."/>
            <person name="Schluter A."/>
            <person name="Konstantinidis K.T."/>
            <person name="Angelidaki I."/>
        </authorList>
    </citation>
    <scope>NUCLEOTIDE SEQUENCE [LARGE SCALE GENOMIC DNA]</scope>
    <source>
        <strain evidence="12">AS27yjCOA_65</strain>
    </source>
</reference>
<dbReference type="Pfam" id="PF01272">
    <property type="entry name" value="GreA_GreB"/>
    <property type="match status" value="1"/>
</dbReference>
<evidence type="ECO:0000256" key="7">
    <source>
        <dbReference type="ARBA" id="ARBA00030776"/>
    </source>
</evidence>
<evidence type="ECO:0000256" key="1">
    <source>
        <dbReference type="ARBA" id="ARBA00008213"/>
    </source>
</evidence>
<evidence type="ECO:0000256" key="5">
    <source>
        <dbReference type="ARBA" id="ARBA00023163"/>
    </source>
</evidence>
<sequence length="162" mass="17529">MMKKPITPKGYAALKEELQRLKAQRPEAAKAIEIARGHGDLSENADYDAAKNRSGLLEAKIRDLESKLALSEPIDASRITFTGKVMFGTIVKIADVDSGEERTLSIVGEYESDIESGMLSLAAPLGKALIGKAEGDVVRVNAPGGTKEYEILSIEPLMQEDR</sequence>
<gene>
    <name evidence="8 12" type="primary">greA</name>
    <name evidence="12" type="ORF">GYA55_11915</name>
</gene>
<evidence type="ECO:0000313" key="13">
    <source>
        <dbReference type="Proteomes" id="UP000524246"/>
    </source>
</evidence>
<feature type="coiled-coil region" evidence="8">
    <location>
        <begin position="11"/>
        <end position="67"/>
    </location>
</feature>
<keyword evidence="8" id="KW-0175">Coiled coil</keyword>
<dbReference type="InterPro" id="IPR028624">
    <property type="entry name" value="Tscrpt_elong_fac_GreA/B"/>
</dbReference>
<dbReference type="GO" id="GO:0032784">
    <property type="term" value="P:regulation of DNA-templated transcription elongation"/>
    <property type="evidence" value="ECO:0007669"/>
    <property type="project" value="UniProtKB-UniRule"/>
</dbReference>
<protein>
    <recommendedName>
        <fullName evidence="2 8">Transcription elongation factor GreA</fullName>
    </recommendedName>
    <alternativeName>
        <fullName evidence="7 8">Transcript cleavage factor GreA</fullName>
    </alternativeName>
</protein>
<dbReference type="NCBIfam" id="NF001263">
    <property type="entry name" value="PRK00226.1-4"/>
    <property type="match status" value="1"/>
</dbReference>
<keyword evidence="12" id="KW-0648">Protein biosynthesis</keyword>
<keyword evidence="4 8" id="KW-0238">DNA-binding</keyword>
<keyword evidence="12" id="KW-0251">Elongation factor</keyword>
<dbReference type="PANTHER" id="PTHR30437">
    <property type="entry name" value="TRANSCRIPTION ELONGATION FACTOR GREA"/>
    <property type="match status" value="1"/>
</dbReference>
<dbReference type="GO" id="GO:0070063">
    <property type="term" value="F:RNA polymerase binding"/>
    <property type="evidence" value="ECO:0007669"/>
    <property type="project" value="InterPro"/>
</dbReference>
<keyword evidence="3 8" id="KW-0805">Transcription regulation</keyword>
<evidence type="ECO:0000256" key="4">
    <source>
        <dbReference type="ARBA" id="ARBA00023125"/>
    </source>
</evidence>
<accession>A0A7X9FT66</accession>
<comment type="function">
    <text evidence="6 8 9">Necessary for efficient RNA polymerase transcription elongation past template-encoded arresting sites. The arresting sites in DNA have the property of trapping a certain fraction of elongating RNA polymerases that pass through, resulting in locked ternary complexes. Cleavage of the nascent transcript by cleavage factors such as GreA or GreB allows the resumption of elongation from the new 3'terminus. GreA releases sequences of 2 to 3 nucleotides.</text>
</comment>
<dbReference type="Proteomes" id="UP000524246">
    <property type="component" value="Unassembled WGS sequence"/>
</dbReference>
<dbReference type="Pfam" id="PF03449">
    <property type="entry name" value="GreA_GreB_N"/>
    <property type="match status" value="1"/>
</dbReference>
<evidence type="ECO:0000256" key="3">
    <source>
        <dbReference type="ARBA" id="ARBA00023015"/>
    </source>
</evidence>
<evidence type="ECO:0000256" key="6">
    <source>
        <dbReference type="ARBA" id="ARBA00024916"/>
    </source>
</evidence>
<evidence type="ECO:0000259" key="10">
    <source>
        <dbReference type="Pfam" id="PF01272"/>
    </source>
</evidence>
<dbReference type="NCBIfam" id="TIGR01462">
    <property type="entry name" value="greA"/>
    <property type="match status" value="1"/>
</dbReference>
<dbReference type="EMBL" id="JAAZON010000543">
    <property type="protein sequence ID" value="NMC63860.1"/>
    <property type="molecule type" value="Genomic_DNA"/>
</dbReference>
<dbReference type="Gene3D" id="3.10.50.30">
    <property type="entry name" value="Transcription elongation factor, GreA/GreB, C-terminal domain"/>
    <property type="match status" value="1"/>
</dbReference>
<dbReference type="NCBIfam" id="NF001261">
    <property type="entry name" value="PRK00226.1-2"/>
    <property type="match status" value="1"/>
</dbReference>
<dbReference type="HAMAP" id="MF_00105">
    <property type="entry name" value="GreA_GreB"/>
    <property type="match status" value="1"/>
</dbReference>
<dbReference type="InterPro" id="IPR006359">
    <property type="entry name" value="Tscrpt_elong_fac_GreA"/>
</dbReference>
<comment type="similarity">
    <text evidence="1 8 9">Belongs to the GreA/GreB family.</text>
</comment>
<proteinExistence type="inferred from homology"/>
<dbReference type="PANTHER" id="PTHR30437:SF4">
    <property type="entry name" value="TRANSCRIPTION ELONGATION FACTOR GREA"/>
    <property type="match status" value="1"/>
</dbReference>
<dbReference type="Gene3D" id="1.10.287.180">
    <property type="entry name" value="Transcription elongation factor, GreA/GreB, N-terminal domain"/>
    <property type="match status" value="1"/>
</dbReference>
<evidence type="ECO:0000256" key="2">
    <source>
        <dbReference type="ARBA" id="ARBA00013729"/>
    </source>
</evidence>
<dbReference type="FunFam" id="3.10.50.30:FF:000001">
    <property type="entry name" value="Transcription elongation factor GreA"/>
    <property type="match status" value="1"/>
</dbReference>
<name>A0A7X9FT66_9DELT</name>
<dbReference type="GO" id="GO:0003677">
    <property type="term" value="F:DNA binding"/>
    <property type="evidence" value="ECO:0007669"/>
    <property type="project" value="UniProtKB-UniRule"/>
</dbReference>
<dbReference type="AlphaFoldDB" id="A0A7X9FT66"/>
<dbReference type="InterPro" id="IPR023459">
    <property type="entry name" value="Tscrpt_elong_fac_GreA/B_fam"/>
</dbReference>